<reference evidence="8" key="1">
    <citation type="submission" date="2022-05" db="EMBL/GenBank/DDBJ databases">
        <title>The Musa troglodytarum L. genome provides insights into the mechanism of non-climacteric behaviour and enrichment of carotenoids.</title>
        <authorList>
            <person name="Wang J."/>
        </authorList>
    </citation>
    <scope>NUCLEOTIDE SEQUENCE</scope>
    <source>
        <tissue evidence="8">Leaf</tissue>
    </source>
</reference>
<dbReference type="Pfam" id="PF13499">
    <property type="entry name" value="EF-hand_7"/>
    <property type="match status" value="2"/>
</dbReference>
<accession>A0A9E7KNC5</accession>
<dbReference type="Proteomes" id="UP001055439">
    <property type="component" value="Chromosome 7"/>
</dbReference>
<dbReference type="OrthoDB" id="26525at2759"/>
<feature type="domain" description="EF-hand" evidence="7">
    <location>
        <begin position="43"/>
        <end position="78"/>
    </location>
</feature>
<dbReference type="GO" id="GO:0005509">
    <property type="term" value="F:calcium ion binding"/>
    <property type="evidence" value="ECO:0007669"/>
    <property type="project" value="InterPro"/>
</dbReference>
<keyword evidence="3" id="KW-0488">Methylation</keyword>
<dbReference type="GO" id="GO:0016460">
    <property type="term" value="C:myosin II complex"/>
    <property type="evidence" value="ECO:0007669"/>
    <property type="project" value="TreeGrafter"/>
</dbReference>
<evidence type="ECO:0000256" key="6">
    <source>
        <dbReference type="ARBA" id="ARBA00022837"/>
    </source>
</evidence>
<dbReference type="InterPro" id="IPR050230">
    <property type="entry name" value="CALM/Myosin/TropC-like"/>
</dbReference>
<dbReference type="SMART" id="SM00054">
    <property type="entry name" value="EFh"/>
    <property type="match status" value="4"/>
</dbReference>
<comment type="function">
    <text evidence="1">Potential calcium sensor.</text>
</comment>
<evidence type="ECO:0000256" key="5">
    <source>
        <dbReference type="ARBA" id="ARBA00022737"/>
    </source>
</evidence>
<dbReference type="Gene3D" id="1.10.238.10">
    <property type="entry name" value="EF-hand"/>
    <property type="match status" value="3"/>
</dbReference>
<comment type="similarity">
    <text evidence="2">Belongs to the calmodulin family.</text>
</comment>
<dbReference type="FunFam" id="1.10.238.10:FF:000202">
    <property type="entry name" value="Calmodulin-like protein 8"/>
    <property type="match status" value="1"/>
</dbReference>
<dbReference type="SUPFAM" id="SSF47473">
    <property type="entry name" value="EF-hand"/>
    <property type="match status" value="1"/>
</dbReference>
<feature type="domain" description="EF-hand" evidence="7">
    <location>
        <begin position="7"/>
        <end position="42"/>
    </location>
</feature>
<dbReference type="PANTHER" id="PTHR23048:SF53">
    <property type="entry name" value="CALMODULIN"/>
    <property type="match status" value="1"/>
</dbReference>
<protein>
    <recommendedName>
        <fullName evidence="7">EF-hand domain-containing protein</fullName>
    </recommendedName>
</protein>
<gene>
    <name evidence="8" type="ORF">MUK42_10586</name>
</gene>
<evidence type="ECO:0000256" key="3">
    <source>
        <dbReference type="ARBA" id="ARBA00022481"/>
    </source>
</evidence>
<dbReference type="FunFam" id="1.10.238.10:FF:000327">
    <property type="entry name" value="Calmodulin-like protein 11"/>
    <property type="match status" value="1"/>
</dbReference>
<feature type="domain" description="EF-hand" evidence="7">
    <location>
        <begin position="98"/>
        <end position="133"/>
    </location>
</feature>
<dbReference type="AlphaFoldDB" id="A0A9E7KNC5"/>
<keyword evidence="6" id="KW-0106">Calcium</keyword>
<dbReference type="InterPro" id="IPR002048">
    <property type="entry name" value="EF_hand_dom"/>
</dbReference>
<dbReference type="EMBL" id="CP097509">
    <property type="protein sequence ID" value="URE21500.1"/>
    <property type="molecule type" value="Genomic_DNA"/>
</dbReference>
<evidence type="ECO:0000313" key="9">
    <source>
        <dbReference type="Proteomes" id="UP001055439"/>
    </source>
</evidence>
<organism evidence="8 9">
    <name type="scientific">Musa troglodytarum</name>
    <name type="common">fe'i banana</name>
    <dbReference type="NCBI Taxonomy" id="320322"/>
    <lineage>
        <taxon>Eukaryota</taxon>
        <taxon>Viridiplantae</taxon>
        <taxon>Streptophyta</taxon>
        <taxon>Embryophyta</taxon>
        <taxon>Tracheophyta</taxon>
        <taxon>Spermatophyta</taxon>
        <taxon>Magnoliopsida</taxon>
        <taxon>Liliopsida</taxon>
        <taxon>Zingiberales</taxon>
        <taxon>Musaceae</taxon>
        <taxon>Musa</taxon>
    </lineage>
</organism>
<evidence type="ECO:0000256" key="2">
    <source>
        <dbReference type="ARBA" id="ARBA00009763"/>
    </source>
</evidence>
<evidence type="ECO:0000259" key="7">
    <source>
        <dbReference type="PROSITE" id="PS50222"/>
    </source>
</evidence>
<dbReference type="PANTHER" id="PTHR23048">
    <property type="entry name" value="MYOSIN LIGHT CHAIN 1, 3"/>
    <property type="match status" value="1"/>
</dbReference>
<keyword evidence="5" id="KW-0677">Repeat</keyword>
<dbReference type="PROSITE" id="PS50222">
    <property type="entry name" value="EF_HAND_2"/>
    <property type="match status" value="4"/>
</dbReference>
<dbReference type="InterPro" id="IPR018247">
    <property type="entry name" value="EF_Hand_1_Ca_BS"/>
</dbReference>
<dbReference type="CDD" id="cd00051">
    <property type="entry name" value="EFh"/>
    <property type="match status" value="2"/>
</dbReference>
<feature type="domain" description="EF-hand" evidence="7">
    <location>
        <begin position="134"/>
        <end position="166"/>
    </location>
</feature>
<sequence>MDLLTEEQISEFQEAFCLFDKDGDGCITLEELGTVIKSLGQNPSEEELQEMIREVDSDGNGTIEFAEFLNLMSRKVKVSRSSASHANTVARRIDHETNVEEELKEAFKVFDKDQNGYISASELRNVMMNLGEKLTDEEVDQMIREADLDGDGQVNYEEFVRMMMAV</sequence>
<evidence type="ECO:0000313" key="8">
    <source>
        <dbReference type="EMBL" id="URE21500.1"/>
    </source>
</evidence>
<name>A0A9E7KNC5_9LILI</name>
<dbReference type="InterPro" id="IPR011992">
    <property type="entry name" value="EF-hand-dom_pair"/>
</dbReference>
<dbReference type="PROSITE" id="PS00018">
    <property type="entry name" value="EF_HAND_1"/>
    <property type="match status" value="4"/>
</dbReference>
<evidence type="ECO:0000256" key="1">
    <source>
        <dbReference type="ARBA" id="ARBA00003291"/>
    </source>
</evidence>
<keyword evidence="4" id="KW-0479">Metal-binding</keyword>
<keyword evidence="9" id="KW-1185">Reference proteome</keyword>
<proteinExistence type="inferred from homology"/>
<evidence type="ECO:0000256" key="4">
    <source>
        <dbReference type="ARBA" id="ARBA00022723"/>
    </source>
</evidence>